<reference evidence="7" key="1">
    <citation type="submission" date="2002-02" db="EMBL/GenBank/DDBJ databases">
        <title>Rice Genomic Sequence.</title>
        <authorList>
            <person name="Wing R.A."/>
            <person name="Frisch D."/>
            <person name="Presting G."/>
            <person name="Wood T."/>
            <person name="Yu Y."/>
            <person name="Soderlund C."/>
            <person name="Kim H.-R."/>
            <person name="Rambo T."/>
            <person name="Henry D."/>
            <person name="Simmons J."/>
            <person name="Wilson R."/>
            <person name="Johnson D."/>
            <person name="Bradshaw H."/>
            <person name="Du H."/>
        </authorList>
    </citation>
    <scope>NUCLEOTIDE SEQUENCE</scope>
</reference>
<accession>Q9AYI6</accession>
<accession>A3C1U0</accession>
<dbReference type="Pfam" id="PF00564">
    <property type="entry name" value="PB1"/>
    <property type="match status" value="1"/>
</dbReference>
<feature type="domain" description="SWIM-type" evidence="6">
    <location>
        <begin position="818"/>
        <end position="850"/>
    </location>
</feature>
<dbReference type="Gene3D" id="3.10.20.90">
    <property type="entry name" value="Phosphatidylinositol 3-kinase Catalytic Subunit, Chain A, domain 1"/>
    <property type="match status" value="1"/>
</dbReference>
<dbReference type="Pfam" id="PF10551">
    <property type="entry name" value="MULE"/>
    <property type="match status" value="1"/>
</dbReference>
<dbReference type="CDD" id="cd06410">
    <property type="entry name" value="PB1_UP2"/>
    <property type="match status" value="1"/>
</dbReference>
<proteinExistence type="predicted"/>
<protein>
    <submittedName>
        <fullName evidence="7">Transposon MuDR mudrA-like protein</fullName>
    </submittedName>
</protein>
<evidence type="ECO:0000256" key="2">
    <source>
        <dbReference type="ARBA" id="ARBA00022771"/>
    </source>
</evidence>
<dbReference type="SUPFAM" id="SSF54277">
    <property type="entry name" value="CAD &amp; PB1 domains"/>
    <property type="match status" value="1"/>
</dbReference>
<evidence type="ECO:0000256" key="4">
    <source>
        <dbReference type="PROSITE-ProRule" id="PRU00325"/>
    </source>
</evidence>
<dbReference type="Pfam" id="PF03108">
    <property type="entry name" value="DBD_Tnp_Mut"/>
    <property type="match status" value="1"/>
</dbReference>
<reference evidence="9" key="4">
    <citation type="journal article" date="2008" name="Nucleic Acids Res.">
        <title>The rice annotation project database (RAP-DB): 2008 update.</title>
        <authorList>
            <consortium name="The rice annotation project (RAP)"/>
        </authorList>
    </citation>
    <scope>GENOME REANNOTATION</scope>
    <source>
        <strain evidence="9">cv. Nipponbare</strain>
    </source>
</reference>
<dbReference type="PANTHER" id="PTHR31973:SF166">
    <property type="entry name" value="OS10G0104700 PROTEIN"/>
    <property type="match status" value="1"/>
</dbReference>
<dbReference type="InterPro" id="IPR006564">
    <property type="entry name" value="Znf_PMZ"/>
</dbReference>
<organism evidence="8">
    <name type="scientific">Oryza sativa subsp. japonica</name>
    <name type="common">Rice</name>
    <dbReference type="NCBI Taxonomy" id="39947"/>
    <lineage>
        <taxon>Eukaryota</taxon>
        <taxon>Viridiplantae</taxon>
        <taxon>Streptophyta</taxon>
        <taxon>Embryophyta</taxon>
        <taxon>Tracheophyta</taxon>
        <taxon>Spermatophyta</taxon>
        <taxon>Magnoliopsida</taxon>
        <taxon>Liliopsida</taxon>
        <taxon>Poales</taxon>
        <taxon>Poaceae</taxon>
        <taxon>BOP clade</taxon>
        <taxon>Oryzoideae</taxon>
        <taxon>Oryzeae</taxon>
        <taxon>Oryzinae</taxon>
        <taxon>Oryza</taxon>
        <taxon>Oryza sativa</taxon>
    </lineage>
</organism>
<evidence type="ECO:0000313" key="8">
    <source>
        <dbReference type="EMBL" id="EAZ15053.1"/>
    </source>
</evidence>
<feature type="region of interest" description="Disordered" evidence="5">
    <location>
        <begin position="889"/>
        <end position="909"/>
    </location>
</feature>
<dbReference type="EMBL" id="AC069324">
    <property type="protein sequence ID" value="AAK00423.2"/>
    <property type="molecule type" value="Genomic_DNA"/>
</dbReference>
<keyword evidence="1" id="KW-0479">Metal-binding</keyword>
<reference evidence="8" key="5">
    <citation type="submission" date="2008-12" db="EMBL/GenBank/DDBJ databases">
        <title>Improved gene annotation of the rice (Oryza sativa) genomes.</title>
        <authorList>
            <person name="Wang J."/>
            <person name="Li R."/>
            <person name="Fan W."/>
            <person name="Huang Q."/>
            <person name="Zhang J."/>
            <person name="Zhou Y."/>
            <person name="Hu Y."/>
            <person name="Zi S."/>
            <person name="Li J."/>
            <person name="Ni P."/>
            <person name="Zheng H."/>
            <person name="Zhang Y."/>
            <person name="Zhao M."/>
            <person name="Hao Q."/>
            <person name="McDermott J."/>
            <person name="Samudrala R."/>
            <person name="Kristiansen K."/>
            <person name="Wong G.K.-S."/>
        </authorList>
    </citation>
    <scope>NUCLEOTIDE SEQUENCE</scope>
</reference>
<name>Q9AYI6_ORYSJ</name>
<dbReference type="InterPro" id="IPR000270">
    <property type="entry name" value="PB1_dom"/>
</dbReference>
<dbReference type="EMBL" id="CM000147">
    <property type="protein sequence ID" value="EAZ15053.1"/>
    <property type="molecule type" value="Genomic_DNA"/>
</dbReference>
<dbReference type="InterPro" id="IPR007527">
    <property type="entry name" value="Znf_SWIM"/>
</dbReference>
<evidence type="ECO:0000256" key="1">
    <source>
        <dbReference type="ARBA" id="ARBA00022723"/>
    </source>
</evidence>
<dbReference type="Pfam" id="PF04434">
    <property type="entry name" value="SWIM"/>
    <property type="match status" value="1"/>
</dbReference>
<dbReference type="PROSITE" id="PS50966">
    <property type="entry name" value="ZF_SWIM"/>
    <property type="match status" value="1"/>
</dbReference>
<evidence type="ECO:0000256" key="3">
    <source>
        <dbReference type="ARBA" id="ARBA00022833"/>
    </source>
</evidence>
<feature type="region of interest" description="Disordered" evidence="5">
    <location>
        <begin position="230"/>
        <end position="279"/>
    </location>
</feature>
<sequence length="937" mass="105421">MYGPIEILQYCMCHMSVSDRPLTIRRIRAKAKAIFEEKDENESEILEVGHWRSRKLEGRGALDTLSPQVSFIKTASKKSSEGRLLISEDDIVLVVPQTPSAEQEDGPMVRHRLRNNSGGMAEGSLVVAICQYGGEFTSGPNGNLIYKGGEAHAVDVTREMSLDNFKDEVSKVFHVEVSDVSLKYFLPNNNRTLITISCDRDLQRMVDFTASSAQVDVFLISRVENRSITQTGASTAKPGSNARGDKRKTPTSKNKASKNKKKTPSATGTAVQANANNVKQPRQVVTENDDNRVFPLEFGSDIAFANTAGAGSTAPDILNQQKLALVDNTARESVGLFDDSVNPYVGSEITTEPTQGLNNPIVFWDDIIKGVGQEFDNVKDFRAQLCKYAIGKGFVYRFIKNETTRVTVKCVGEGCTWRLHASESSRNKKFVIKKMTDEHTCGGGSGEGQRRATRQWLTTVIKEKLHENPLFKPKDLVKEIYEEYGVMLTYSQVWRGREVAQKELYHAIRETYSHLPWYCERLLETNPGSIALLSPMVDTKFRRFFVAFHASLHGFTNGCRPLIFLDKVPLKATNEYKLLVAAGVDADDGVFPVAFNVVEDENYESWVWFLMQLRYALQNHNYPYNAMTFLSSGQKGLDAAVPQVFEESHHAFCLHHIMEEFKGELRKGPWSQQIRDGMVEDFTRAAQACSIEDFNASIESIRNISTEAADWIIASKPEHWSDAIFRGCRYDHFSSNIVDAFNNWIPTKKEGSIVLMIDSLRMKIMEVIEARRESCKSWSGPLTPSMEFKVQDEMSKAGKLTVLCSSETVFEVRGSAIYVVNLANWECTCRRWQLSGLPCMHAVAVFNRVGRSFYDYCSKFFRIESYHLAYSGAIFPIPDMDTVDFSAGANLIPPPKPRTSDKPRRKRFNPNKIPTVVRLCSRCKQAGHNKATCEAIL</sequence>
<evidence type="ECO:0000313" key="9">
    <source>
        <dbReference type="Proteomes" id="UP000000763"/>
    </source>
</evidence>
<feature type="compositionally biased region" description="Polar residues" evidence="5">
    <location>
        <begin position="268"/>
        <end position="279"/>
    </location>
</feature>
<dbReference type="GO" id="GO:0008270">
    <property type="term" value="F:zinc ion binding"/>
    <property type="evidence" value="ECO:0007669"/>
    <property type="project" value="UniProtKB-KW"/>
</dbReference>
<dbReference type="Proteomes" id="UP000000763">
    <property type="component" value="Chromosome 10"/>
</dbReference>
<feature type="compositionally biased region" description="Basic residues" evidence="5">
    <location>
        <begin position="249"/>
        <end position="263"/>
    </location>
</feature>
<dbReference type="InterPro" id="IPR004332">
    <property type="entry name" value="Transposase_MuDR"/>
</dbReference>
<evidence type="ECO:0000259" key="6">
    <source>
        <dbReference type="PROSITE" id="PS50966"/>
    </source>
</evidence>
<reference evidence="9" key="2">
    <citation type="journal article" date="2005" name="Nature">
        <title>The map-based sequence of the rice genome.</title>
        <authorList>
            <consortium name="International rice genome sequencing project (IRGSP)"/>
            <person name="Matsumoto T."/>
            <person name="Wu J."/>
            <person name="Kanamori H."/>
            <person name="Katayose Y."/>
            <person name="Fujisawa M."/>
            <person name="Namiki N."/>
            <person name="Mizuno H."/>
            <person name="Yamamoto K."/>
            <person name="Antonio B.A."/>
            <person name="Baba T."/>
            <person name="Sakata K."/>
            <person name="Nagamura Y."/>
            <person name="Aoki H."/>
            <person name="Arikawa K."/>
            <person name="Arita K."/>
            <person name="Bito T."/>
            <person name="Chiden Y."/>
            <person name="Fujitsuka N."/>
            <person name="Fukunaka R."/>
            <person name="Hamada M."/>
            <person name="Harada C."/>
            <person name="Hayashi A."/>
            <person name="Hijishita S."/>
            <person name="Honda M."/>
            <person name="Hosokawa S."/>
            <person name="Ichikawa Y."/>
            <person name="Idonuma A."/>
            <person name="Iijima M."/>
            <person name="Ikeda M."/>
            <person name="Ikeno M."/>
            <person name="Ito K."/>
            <person name="Ito S."/>
            <person name="Ito T."/>
            <person name="Ito Y."/>
            <person name="Ito Y."/>
            <person name="Iwabuchi A."/>
            <person name="Kamiya K."/>
            <person name="Karasawa W."/>
            <person name="Kurita K."/>
            <person name="Katagiri S."/>
            <person name="Kikuta A."/>
            <person name="Kobayashi H."/>
            <person name="Kobayashi N."/>
            <person name="Machita K."/>
            <person name="Maehara T."/>
            <person name="Masukawa M."/>
            <person name="Mizubayashi T."/>
            <person name="Mukai Y."/>
            <person name="Nagasaki H."/>
            <person name="Nagata Y."/>
            <person name="Naito S."/>
            <person name="Nakashima M."/>
            <person name="Nakama Y."/>
            <person name="Nakamichi Y."/>
            <person name="Nakamura M."/>
            <person name="Meguro A."/>
            <person name="Negishi M."/>
            <person name="Ohta I."/>
            <person name="Ohta T."/>
            <person name="Okamoto M."/>
            <person name="Ono N."/>
            <person name="Saji S."/>
            <person name="Sakaguchi M."/>
            <person name="Sakai K."/>
            <person name="Shibata M."/>
            <person name="Shimokawa T."/>
            <person name="Song J."/>
            <person name="Takazaki Y."/>
            <person name="Terasawa K."/>
            <person name="Tsugane M."/>
            <person name="Tsuji K."/>
            <person name="Ueda S."/>
            <person name="Waki K."/>
            <person name="Yamagata H."/>
            <person name="Yamamoto M."/>
            <person name="Yamamoto S."/>
            <person name="Yamane H."/>
            <person name="Yoshiki S."/>
            <person name="Yoshihara R."/>
            <person name="Yukawa K."/>
            <person name="Zhong H."/>
            <person name="Yano M."/>
            <person name="Yuan Q."/>
            <person name="Ouyang S."/>
            <person name="Liu J."/>
            <person name="Jones K.M."/>
            <person name="Gansberger K."/>
            <person name="Moffat K."/>
            <person name="Hill J."/>
            <person name="Bera J."/>
            <person name="Fadrosh D."/>
            <person name="Jin S."/>
            <person name="Johri S."/>
            <person name="Kim M."/>
            <person name="Overton L."/>
            <person name="Reardon M."/>
            <person name="Tsitrin T."/>
            <person name="Vuong H."/>
            <person name="Weaver B."/>
            <person name="Ciecko A."/>
            <person name="Tallon L."/>
            <person name="Jackson J."/>
            <person name="Pai G."/>
            <person name="Aken S.V."/>
            <person name="Utterback T."/>
            <person name="Reidmuller S."/>
            <person name="Feldblyum T."/>
            <person name="Hsiao J."/>
            <person name="Zismann V."/>
            <person name="Iobst S."/>
            <person name="de Vazeille A.R."/>
            <person name="Buell C.R."/>
            <person name="Ying K."/>
            <person name="Li Y."/>
            <person name="Lu T."/>
            <person name="Huang Y."/>
            <person name="Zhao Q."/>
            <person name="Feng Q."/>
            <person name="Zhang L."/>
            <person name="Zhu J."/>
            <person name="Weng Q."/>
            <person name="Mu J."/>
            <person name="Lu Y."/>
            <person name="Fan D."/>
            <person name="Liu Y."/>
            <person name="Guan J."/>
            <person name="Zhang Y."/>
            <person name="Yu S."/>
            <person name="Liu X."/>
            <person name="Zhang Y."/>
            <person name="Hong G."/>
            <person name="Han B."/>
            <person name="Choisne N."/>
            <person name="Demange N."/>
            <person name="Orjeda G."/>
            <person name="Samain S."/>
            <person name="Cattolico L."/>
            <person name="Pelletier E."/>
            <person name="Couloux A."/>
            <person name="Segurens B."/>
            <person name="Wincker P."/>
            <person name="D'Hont A."/>
            <person name="Scarpelli C."/>
            <person name="Weissenbach J."/>
            <person name="Salanoubat M."/>
            <person name="Quetier F."/>
            <person name="Yu Y."/>
            <person name="Kim H.R."/>
            <person name="Rambo T."/>
            <person name="Currie J."/>
            <person name="Collura K."/>
            <person name="Luo M."/>
            <person name="Yang T."/>
            <person name="Ammiraju J.S.S."/>
            <person name="Engler F."/>
            <person name="Soderlund C."/>
            <person name="Wing R.A."/>
            <person name="Palmer L.E."/>
            <person name="de la Bastide M."/>
            <person name="Spiegel L."/>
            <person name="Nascimento L."/>
            <person name="Zutavern T."/>
            <person name="O'Shaughnessy A."/>
            <person name="Dike S."/>
            <person name="Dedhia N."/>
            <person name="Preston R."/>
            <person name="Balija V."/>
            <person name="McCombie W.R."/>
            <person name="Chow T."/>
            <person name="Chen H."/>
            <person name="Chung M."/>
            <person name="Chen C."/>
            <person name="Shaw J."/>
            <person name="Wu H."/>
            <person name="Hsiao K."/>
            <person name="Chao Y."/>
            <person name="Chu M."/>
            <person name="Cheng C."/>
            <person name="Hour A."/>
            <person name="Lee P."/>
            <person name="Lin S."/>
            <person name="Lin Y."/>
            <person name="Liou J."/>
            <person name="Liu S."/>
            <person name="Hsing Y."/>
            <person name="Raghuvanshi S."/>
            <person name="Mohanty A."/>
            <person name="Bharti A.K."/>
            <person name="Gaur A."/>
            <person name="Gupta V."/>
            <person name="Kumar D."/>
            <person name="Ravi V."/>
            <person name="Vij S."/>
            <person name="Kapur A."/>
            <person name="Khurana P."/>
            <person name="Khurana P."/>
            <person name="Khurana J.P."/>
            <person name="Tyagi A.K."/>
            <person name="Gaikwad K."/>
            <person name="Singh A."/>
            <person name="Dalal V."/>
            <person name="Srivastava S."/>
            <person name="Dixit A."/>
            <person name="Pal A.K."/>
            <person name="Ghazi I.A."/>
            <person name="Yadav M."/>
            <person name="Pandit A."/>
            <person name="Bhargava A."/>
            <person name="Sureshbabu K."/>
            <person name="Batra K."/>
            <person name="Sharma T.R."/>
            <person name="Mohapatra T."/>
            <person name="Singh N.K."/>
            <person name="Messing J."/>
            <person name="Nelson A.B."/>
            <person name="Fuks G."/>
            <person name="Kavchok S."/>
            <person name="Keizer G."/>
            <person name="Linton E."/>
            <person name="Llaca V."/>
            <person name="Song R."/>
            <person name="Tanyolac B."/>
            <person name="Young S."/>
            <person name="Ho-Il K."/>
            <person name="Hahn J.H."/>
            <person name="Sangsakoo G."/>
            <person name="Vanavichit A."/>
            <person name="de Mattos Luiz.A.T."/>
            <person name="Zimmer P.D."/>
            <person name="Malone G."/>
            <person name="Dellagostin O."/>
            <person name="de Oliveira A.C."/>
            <person name="Bevan M."/>
            <person name="Bancroft I."/>
            <person name="Minx P."/>
            <person name="Cordum H."/>
            <person name="Wilson R."/>
            <person name="Cheng Z."/>
            <person name="Jin W."/>
            <person name="Jiang J."/>
            <person name="Leong S.A."/>
            <person name="Iwama H."/>
            <person name="Gojobori T."/>
            <person name="Itoh T."/>
            <person name="Niimura Y."/>
            <person name="Fujii Y."/>
            <person name="Habara T."/>
            <person name="Sakai H."/>
            <person name="Sato Y."/>
            <person name="Wilson G."/>
            <person name="Kumar K."/>
            <person name="McCouch S."/>
            <person name="Juretic N."/>
            <person name="Hoen D."/>
            <person name="Wright S."/>
            <person name="Bruskiewich R."/>
            <person name="Bureau T."/>
            <person name="Miyao A."/>
            <person name="Hirochika H."/>
            <person name="Nishikawa T."/>
            <person name="Kadowaki K."/>
            <person name="Sugiura M."/>
            <person name="Burr B."/>
            <person name="Sasaki T."/>
        </authorList>
    </citation>
    <scope>NUCLEOTIDE SEQUENCE [LARGE SCALE GENOMIC DNA]</scope>
    <source>
        <strain evidence="9">cv. Nipponbare</strain>
    </source>
</reference>
<evidence type="ECO:0000256" key="5">
    <source>
        <dbReference type="SAM" id="MobiDB-lite"/>
    </source>
</evidence>
<dbReference type="InterPro" id="IPR018289">
    <property type="entry name" value="MULE_transposase_dom"/>
</dbReference>
<dbReference type="AlphaFoldDB" id="Q9AYI6"/>
<evidence type="ECO:0000313" key="7">
    <source>
        <dbReference type="EMBL" id="AAK00423.2"/>
    </source>
</evidence>
<dbReference type="PANTHER" id="PTHR31973">
    <property type="entry name" value="POLYPROTEIN, PUTATIVE-RELATED"/>
    <property type="match status" value="1"/>
</dbReference>
<gene>
    <name evidence="8" type="ORF">OsJ_30463</name>
    <name evidence="7" type="ORF">OSJNBa0071K19.12</name>
</gene>
<dbReference type="SMART" id="SM00666">
    <property type="entry name" value="PB1"/>
    <property type="match status" value="1"/>
</dbReference>
<dbReference type="Proteomes" id="UP000007752">
    <property type="component" value="Chromosome 10"/>
</dbReference>
<reference evidence="8" key="3">
    <citation type="journal article" date="2005" name="PLoS Biol.">
        <title>The genomes of Oryza sativa: a history of duplications.</title>
        <authorList>
            <person name="Yu J."/>
            <person name="Wang J."/>
            <person name="Lin W."/>
            <person name="Li S."/>
            <person name="Li H."/>
            <person name="Zhou J."/>
            <person name="Ni P."/>
            <person name="Dong W."/>
            <person name="Hu S."/>
            <person name="Zeng C."/>
            <person name="Zhang J."/>
            <person name="Zhang Y."/>
            <person name="Li R."/>
            <person name="Xu Z."/>
            <person name="Li S."/>
            <person name="Li X."/>
            <person name="Zheng H."/>
            <person name="Cong L."/>
            <person name="Lin L."/>
            <person name="Yin J."/>
            <person name="Geng J."/>
            <person name="Li G."/>
            <person name="Shi J."/>
            <person name="Liu J."/>
            <person name="Lv H."/>
            <person name="Li J."/>
            <person name="Wang J."/>
            <person name="Deng Y."/>
            <person name="Ran L."/>
            <person name="Shi X."/>
            <person name="Wang X."/>
            <person name="Wu Q."/>
            <person name="Li C."/>
            <person name="Ren X."/>
            <person name="Wang J."/>
            <person name="Wang X."/>
            <person name="Li D."/>
            <person name="Liu D."/>
            <person name="Zhang X."/>
            <person name="Ji Z."/>
            <person name="Zhao W."/>
            <person name="Sun Y."/>
            <person name="Zhang Z."/>
            <person name="Bao J."/>
            <person name="Han Y."/>
            <person name="Dong L."/>
            <person name="Ji J."/>
            <person name="Chen P."/>
            <person name="Wu S."/>
            <person name="Liu J."/>
            <person name="Xiao Y."/>
            <person name="Bu D."/>
            <person name="Tan J."/>
            <person name="Yang L."/>
            <person name="Ye C."/>
            <person name="Zhang J."/>
            <person name="Xu J."/>
            <person name="Zhou Y."/>
            <person name="Yu Y."/>
            <person name="Zhang B."/>
            <person name="Zhuang S."/>
            <person name="Wei H."/>
            <person name="Liu B."/>
            <person name="Lei M."/>
            <person name="Yu H."/>
            <person name="Li Y."/>
            <person name="Xu H."/>
            <person name="Wei S."/>
            <person name="He X."/>
            <person name="Fang L."/>
            <person name="Zhang Z."/>
            <person name="Zhang Y."/>
            <person name="Huang X."/>
            <person name="Su Z."/>
            <person name="Tong W."/>
            <person name="Li J."/>
            <person name="Tong Z."/>
            <person name="Li S."/>
            <person name="Ye J."/>
            <person name="Wang L."/>
            <person name="Fang L."/>
            <person name="Lei T."/>
            <person name="Chen C."/>
            <person name="Chen H."/>
            <person name="Xu Z."/>
            <person name="Li H."/>
            <person name="Huang H."/>
            <person name="Zhang F."/>
            <person name="Xu H."/>
            <person name="Li N."/>
            <person name="Zhao C."/>
            <person name="Li S."/>
            <person name="Dong L."/>
            <person name="Huang Y."/>
            <person name="Li L."/>
            <person name="Xi Y."/>
            <person name="Qi Q."/>
            <person name="Li W."/>
            <person name="Zhang B."/>
            <person name="Hu W."/>
            <person name="Zhang Y."/>
            <person name="Tian X."/>
            <person name="Jiao Y."/>
            <person name="Liang X."/>
            <person name="Jin J."/>
            <person name="Gao L."/>
            <person name="Zheng W."/>
            <person name="Hao B."/>
            <person name="Liu S."/>
            <person name="Wang W."/>
            <person name="Yuan L."/>
            <person name="Cao M."/>
            <person name="McDermott J."/>
            <person name="Samudrala R."/>
            <person name="Wang J."/>
            <person name="Wong G.K."/>
            <person name="Yang H."/>
        </authorList>
    </citation>
    <scope>NUCLEOTIDE SEQUENCE [LARGE SCALE GENOMIC DNA]</scope>
</reference>
<keyword evidence="2 4" id="KW-0863">Zinc-finger</keyword>
<keyword evidence="3" id="KW-0862">Zinc</keyword>
<dbReference type="SMART" id="SM00575">
    <property type="entry name" value="ZnF_PMZ"/>
    <property type="match status" value="1"/>
</dbReference>